<name>A0AAV2TAD1_CALDB</name>
<protein>
    <submittedName>
        <fullName evidence="1">Uncharacterized protein</fullName>
    </submittedName>
</protein>
<comment type="caution">
    <text evidence="1">The sequence shown here is derived from an EMBL/GenBank/DDBJ whole genome shotgun (WGS) entry which is preliminary data.</text>
</comment>
<proteinExistence type="predicted"/>
<evidence type="ECO:0000313" key="1">
    <source>
        <dbReference type="EMBL" id="CAL5133202.1"/>
    </source>
</evidence>
<organism evidence="1 2">
    <name type="scientific">Calicophoron daubneyi</name>
    <name type="common">Rumen fluke</name>
    <name type="synonym">Paramphistomum daubneyi</name>
    <dbReference type="NCBI Taxonomy" id="300641"/>
    <lineage>
        <taxon>Eukaryota</taxon>
        <taxon>Metazoa</taxon>
        <taxon>Spiralia</taxon>
        <taxon>Lophotrochozoa</taxon>
        <taxon>Platyhelminthes</taxon>
        <taxon>Trematoda</taxon>
        <taxon>Digenea</taxon>
        <taxon>Plagiorchiida</taxon>
        <taxon>Pronocephalata</taxon>
        <taxon>Paramphistomoidea</taxon>
        <taxon>Paramphistomidae</taxon>
        <taxon>Calicophoron</taxon>
    </lineage>
</organism>
<evidence type="ECO:0000313" key="2">
    <source>
        <dbReference type="Proteomes" id="UP001497525"/>
    </source>
</evidence>
<gene>
    <name evidence="1" type="ORF">CDAUBV1_LOCUS6473</name>
</gene>
<dbReference type="EMBL" id="CAXLJL010000156">
    <property type="protein sequence ID" value="CAL5133202.1"/>
    <property type="molecule type" value="Genomic_DNA"/>
</dbReference>
<dbReference type="AlphaFoldDB" id="A0AAV2TAD1"/>
<accession>A0AAV2TAD1</accession>
<reference evidence="1" key="1">
    <citation type="submission" date="2024-06" db="EMBL/GenBank/DDBJ databases">
        <authorList>
            <person name="Liu X."/>
            <person name="Lenzi L."/>
            <person name="Haldenby T S."/>
            <person name="Uol C."/>
        </authorList>
    </citation>
    <scope>NUCLEOTIDE SEQUENCE</scope>
</reference>
<dbReference type="Proteomes" id="UP001497525">
    <property type="component" value="Unassembled WGS sequence"/>
</dbReference>
<sequence length="338" mass="39640">MRGRRDIFSLSSSKAGRIKLVAHEEIKLEELQEMVDQKLKILEAVRNENDMFRFYLDHYLDFHDFAALVFHQMKPTQSSLRRIRSSKPTGTEARILLTKEEKCQVIEAEIAHVKDLIRRLRKESKIPLTEYSALAETLRVALEELPIQRSGFRRRVVRTMFRGALPSADAYIYNHQQSLKFMDQAVNRILYDSSVLRRKVKELKAQRIRNRDELPAFGHLEAERLLVFNSALLRKFRSATLEAKRNKAYLSRITRAFLQRKELTDFMIEKKKLQEMVDNDHRLTAHGYITALFEDIQATDKNQRLSGRNLAKICLQKYKGVEPSFDSKKATQRDDEDL</sequence>